<organism evidence="7 8">
    <name type="scientific">Paenibacillus donghaensis</name>
    <dbReference type="NCBI Taxonomy" id="414771"/>
    <lineage>
        <taxon>Bacteria</taxon>
        <taxon>Bacillati</taxon>
        <taxon>Bacillota</taxon>
        <taxon>Bacilli</taxon>
        <taxon>Bacillales</taxon>
        <taxon>Paenibacillaceae</taxon>
        <taxon>Paenibacillus</taxon>
    </lineage>
</organism>
<evidence type="ECO:0000256" key="1">
    <source>
        <dbReference type="ARBA" id="ARBA00011900"/>
    </source>
</evidence>
<dbReference type="Gene3D" id="3.40.50.150">
    <property type="entry name" value="Vaccinia Virus protein VP39"/>
    <property type="match status" value="1"/>
</dbReference>
<dbReference type="SUPFAM" id="SSF53335">
    <property type="entry name" value="S-adenosyl-L-methionine-dependent methyltransferases"/>
    <property type="match status" value="1"/>
</dbReference>
<dbReference type="PRINTS" id="PR00507">
    <property type="entry name" value="N12N6MTFRASE"/>
</dbReference>
<dbReference type="GO" id="GO:0032259">
    <property type="term" value="P:methylation"/>
    <property type="evidence" value="ECO:0007669"/>
    <property type="project" value="UniProtKB-KW"/>
</dbReference>
<dbReference type="Pfam" id="PF07669">
    <property type="entry name" value="Eco57I"/>
    <property type="match status" value="1"/>
</dbReference>
<name>A0A2Z2KG26_9BACL</name>
<dbReference type="GO" id="GO:0006304">
    <property type="term" value="P:DNA modification"/>
    <property type="evidence" value="ECO:0007669"/>
    <property type="project" value="InterPro"/>
</dbReference>
<keyword evidence="8" id="KW-1185">Reference proteome</keyword>
<dbReference type="EC" id="2.1.1.72" evidence="1"/>
<dbReference type="InterPro" id="IPR011639">
    <property type="entry name" value="MethylTrfase_TaqI-like_dom"/>
</dbReference>
<keyword evidence="4" id="KW-0949">S-adenosyl-L-methionine</keyword>
<keyword evidence="3" id="KW-0808">Transferase</keyword>
<dbReference type="PANTHER" id="PTHR33841:SF4">
    <property type="entry name" value="RESTRICTION MODIFICATION SYSTEM DNA SPECIFICITY DOMAIN"/>
    <property type="match status" value="1"/>
</dbReference>
<evidence type="ECO:0000256" key="3">
    <source>
        <dbReference type="ARBA" id="ARBA00022679"/>
    </source>
</evidence>
<reference evidence="7 8" key="1">
    <citation type="submission" date="2017-06" db="EMBL/GenBank/DDBJ databases">
        <title>Complete genome sequence of Paenibacillus donghaensis KCTC 13049T isolated from East Sea sediment, South Korea.</title>
        <authorList>
            <person name="Jung B.K."/>
            <person name="Hong S.-J."/>
            <person name="Shin J.-H."/>
        </authorList>
    </citation>
    <scope>NUCLEOTIDE SEQUENCE [LARGE SCALE GENOMIC DNA]</scope>
    <source>
        <strain evidence="7 8">KCTC 13049</strain>
    </source>
</reference>
<proteinExistence type="predicted"/>
<feature type="domain" description="Type II methyltransferase M.TaqI-like" evidence="6">
    <location>
        <begin position="426"/>
        <end position="652"/>
    </location>
</feature>
<dbReference type="RefSeq" id="WP_087919677.1">
    <property type="nucleotide sequence ID" value="NZ_CP021780.1"/>
</dbReference>
<gene>
    <name evidence="7" type="ORF">B9T62_36310</name>
</gene>
<dbReference type="EMBL" id="CP021780">
    <property type="protein sequence ID" value="ASA25716.1"/>
    <property type="molecule type" value="Genomic_DNA"/>
</dbReference>
<dbReference type="PROSITE" id="PS00092">
    <property type="entry name" value="N6_MTASE"/>
    <property type="match status" value="1"/>
</dbReference>
<dbReference type="GO" id="GO:0003676">
    <property type="term" value="F:nucleic acid binding"/>
    <property type="evidence" value="ECO:0007669"/>
    <property type="project" value="InterPro"/>
</dbReference>
<dbReference type="KEGG" id="pdh:B9T62_36310"/>
<comment type="catalytic activity">
    <reaction evidence="5">
        <text>a 2'-deoxyadenosine in DNA + S-adenosyl-L-methionine = an N(6)-methyl-2'-deoxyadenosine in DNA + S-adenosyl-L-homocysteine + H(+)</text>
        <dbReference type="Rhea" id="RHEA:15197"/>
        <dbReference type="Rhea" id="RHEA-COMP:12418"/>
        <dbReference type="Rhea" id="RHEA-COMP:12419"/>
        <dbReference type="ChEBI" id="CHEBI:15378"/>
        <dbReference type="ChEBI" id="CHEBI:57856"/>
        <dbReference type="ChEBI" id="CHEBI:59789"/>
        <dbReference type="ChEBI" id="CHEBI:90615"/>
        <dbReference type="ChEBI" id="CHEBI:90616"/>
        <dbReference type="EC" id="2.1.1.72"/>
    </reaction>
</comment>
<sequence>MYQVLFDRLRQARVNWQNEEELRIGWIKEFSQALNIEMQAERQRQDSSYNNVIIEFKSPGLFHGKKSSSAFIQAMNERLQPYILRKALHEGISPEDYIGIATDGDHICFARISNNKIIYGDLLTFSLASVTMVGTALQDSFRRAITVTNLVDDFGVSSSIGIQLMQTLADALSLSICQSEHNKIKMIFEEWRTLFGQVADLTQAQRVQIGKVIQFQLSPAFPQDLVIPGSLFIIHTYNSLIIKLLAAEVVSAHGLSNRDVFSQTIATYSDNMLLHELNEQIEKGFLFDSAGIKGFIEEAIFSWYIDTCELPEYKATILTLIRGILIKISFYRTDTLTEMRTRDVLKGFYQNLVPDALRKSLGEFYTPDWLVEFTLNKLESPQWLTDRILDPTCGSGSFLLGAIRRIRSYAVTVGIKDEDLIGILTENVWGFDLNPLAVQTSRVNYLIAIADLLQSSPGKVIELPILLADAIYSPARQPNHENEVVTYTIGSEVANLEIVIPAELAFDRQRLDRIFILMSEMVNNDSAYTKVKEKLVLAGLINQEESVHWDEPLCDTYNQILELHKRNWNGIWFRIVRNFFWSITAGSFQIVVGNPPWVRWSNLPELYRNRIKPTCKQYEIFSSTPHHGGNELDVSGMITYTVADKWLAQEGQLAFVITQAHFQTPSSEGFRSFSINEIDRLIPISVDDFKALKPFQAANKTAVAHFRKKQYLEPNYPVPYDVWNAKIGQPKLIPSNISLEEVEARIHSVHLEAVPVNGLRSPWSILPPGRFQALNKIMGISTWVRGRKGVTTDLNGVYFVRIINQNETSGLVQIETRPEAGKKDIGVAQKFWIEPHMLYPLIKGAGDFSECNLSIEEELFAIIPNLGVNKKDCDEAELMLDTIAIRTKDYFRSNEQLLRSRSTWKRYLKDKPYYSIYNVGEYAFSPYKVIWAEQSSRFKAAVVTGENVPLIGNRPFVPDHKVFYVACWNSNEAYYLCGLLNSNIVKEYVESHVVSINVGNIFKHMNLLEFDQENQDHLALARLVEEAHRCSSEELLIKIRDTADRILIPN</sequence>
<dbReference type="REBASE" id="205196">
    <property type="entry name" value="Pdo13049ORF36310P"/>
</dbReference>
<protein>
    <recommendedName>
        <fullName evidence="1">site-specific DNA-methyltransferase (adenine-specific)</fullName>
        <ecNumber evidence="1">2.1.1.72</ecNumber>
    </recommendedName>
</protein>
<dbReference type="InterPro" id="IPR050953">
    <property type="entry name" value="N4_N6_ade-DNA_methylase"/>
</dbReference>
<evidence type="ECO:0000256" key="5">
    <source>
        <dbReference type="ARBA" id="ARBA00047942"/>
    </source>
</evidence>
<dbReference type="GO" id="GO:0009007">
    <property type="term" value="F:site-specific DNA-methyltransferase (adenine-specific) activity"/>
    <property type="evidence" value="ECO:0007669"/>
    <property type="project" value="UniProtKB-EC"/>
</dbReference>
<dbReference type="Proteomes" id="UP000249890">
    <property type="component" value="Chromosome"/>
</dbReference>
<accession>A0A2Z2KG26</accession>
<evidence type="ECO:0000313" key="8">
    <source>
        <dbReference type="Proteomes" id="UP000249890"/>
    </source>
</evidence>
<evidence type="ECO:0000256" key="4">
    <source>
        <dbReference type="ARBA" id="ARBA00022691"/>
    </source>
</evidence>
<dbReference type="InterPro" id="IPR029063">
    <property type="entry name" value="SAM-dependent_MTases_sf"/>
</dbReference>
<keyword evidence="2" id="KW-0489">Methyltransferase</keyword>
<evidence type="ECO:0000256" key="2">
    <source>
        <dbReference type="ARBA" id="ARBA00022603"/>
    </source>
</evidence>
<dbReference type="InterPro" id="IPR002052">
    <property type="entry name" value="DNA_methylase_N6_adenine_CS"/>
</dbReference>
<evidence type="ECO:0000313" key="7">
    <source>
        <dbReference type="EMBL" id="ASA25716.1"/>
    </source>
</evidence>
<evidence type="ECO:0000259" key="6">
    <source>
        <dbReference type="Pfam" id="PF07669"/>
    </source>
</evidence>
<dbReference type="AlphaFoldDB" id="A0A2Z2KG26"/>
<dbReference type="PANTHER" id="PTHR33841">
    <property type="entry name" value="DNA METHYLTRANSFERASE YEEA-RELATED"/>
    <property type="match status" value="1"/>
</dbReference>
<dbReference type="OrthoDB" id="32195at2"/>